<organism evidence="2 3">
    <name type="scientific">Ranatra chinensis</name>
    <dbReference type="NCBI Taxonomy" id="642074"/>
    <lineage>
        <taxon>Eukaryota</taxon>
        <taxon>Metazoa</taxon>
        <taxon>Ecdysozoa</taxon>
        <taxon>Arthropoda</taxon>
        <taxon>Hexapoda</taxon>
        <taxon>Insecta</taxon>
        <taxon>Pterygota</taxon>
        <taxon>Neoptera</taxon>
        <taxon>Paraneoptera</taxon>
        <taxon>Hemiptera</taxon>
        <taxon>Heteroptera</taxon>
        <taxon>Panheteroptera</taxon>
        <taxon>Nepomorpha</taxon>
        <taxon>Nepidae</taxon>
        <taxon>Ranatrinae</taxon>
        <taxon>Ranatra</taxon>
    </lineage>
</organism>
<dbReference type="Proteomes" id="UP001558652">
    <property type="component" value="Unassembled WGS sequence"/>
</dbReference>
<feature type="region of interest" description="Disordered" evidence="1">
    <location>
        <begin position="84"/>
        <end position="105"/>
    </location>
</feature>
<name>A0ABD0YNG8_9HEMI</name>
<dbReference type="AlphaFoldDB" id="A0ABD0YNG8"/>
<accession>A0ABD0YNG8</accession>
<reference evidence="2 3" key="1">
    <citation type="submission" date="2024-07" db="EMBL/GenBank/DDBJ databases">
        <title>Chromosome-level genome assembly of the water stick insect Ranatra chinensis (Heteroptera: Nepidae).</title>
        <authorList>
            <person name="Liu X."/>
        </authorList>
    </citation>
    <scope>NUCLEOTIDE SEQUENCE [LARGE SCALE GENOMIC DNA]</scope>
    <source>
        <strain evidence="2">Cailab_2021Rc</strain>
        <tissue evidence="2">Muscle</tissue>
    </source>
</reference>
<protein>
    <submittedName>
        <fullName evidence="2">Uncharacterized protein</fullName>
    </submittedName>
</protein>
<evidence type="ECO:0000313" key="3">
    <source>
        <dbReference type="Proteomes" id="UP001558652"/>
    </source>
</evidence>
<comment type="caution">
    <text evidence="2">The sequence shown here is derived from an EMBL/GenBank/DDBJ whole genome shotgun (WGS) entry which is preliminary data.</text>
</comment>
<dbReference type="EMBL" id="JBFDAA010000005">
    <property type="protein sequence ID" value="KAL1132798.1"/>
    <property type="molecule type" value="Genomic_DNA"/>
</dbReference>
<evidence type="ECO:0000313" key="2">
    <source>
        <dbReference type="EMBL" id="KAL1132798.1"/>
    </source>
</evidence>
<evidence type="ECO:0000256" key="1">
    <source>
        <dbReference type="SAM" id="MobiDB-lite"/>
    </source>
</evidence>
<gene>
    <name evidence="2" type="ORF">AAG570_010750</name>
</gene>
<keyword evidence="3" id="KW-1185">Reference proteome</keyword>
<proteinExistence type="predicted"/>
<sequence length="321" mass="36288">MVPTSMNSASVSPTDKENPHFCYIPINAARGAPIVGKYRPSPRLLEEGEAPDVSTLPSVVGVNNAGVRGEPGRQHDYSSRIVYEEPPPIPRLGLQRGKKDEVGNPLPHRLSTCEASVQKYPTEEAVNQCCGCQLFGHSSTYCNLQQKCVRESKRKKETYNLPPRYQAPPDLRPRNPGAWRTTTDRTYAQVTAPPPLHQQTKEGASTSWVAFKTWVALTTDQDIDDAVEKFTSDILSSLRVAVPKKSTIFKPQVLSDKIRHQISTKNRVRRRWQKYRERKGKALERKVKLNILEWRADSNAKDTSSDSDWTEKVHRIMWGLS</sequence>